<dbReference type="InterPro" id="IPR006015">
    <property type="entry name" value="Universal_stress_UspA"/>
</dbReference>
<evidence type="ECO:0000313" key="4">
    <source>
        <dbReference type="Proteomes" id="UP000003477"/>
    </source>
</evidence>
<dbReference type="EMBL" id="AESD01000824">
    <property type="protein sequence ID" value="EHJ09902.1"/>
    <property type="molecule type" value="Genomic_DNA"/>
</dbReference>
<dbReference type="InterPro" id="IPR014729">
    <property type="entry name" value="Rossmann-like_a/b/a_fold"/>
</dbReference>
<dbReference type="SUPFAM" id="SSF52402">
    <property type="entry name" value="Adenine nucleotide alpha hydrolases-like"/>
    <property type="match status" value="2"/>
</dbReference>
<organism evidence="3 4">
    <name type="scientific">Crocosphaera watsonii WH 0003</name>
    <dbReference type="NCBI Taxonomy" id="423471"/>
    <lineage>
        <taxon>Bacteria</taxon>
        <taxon>Bacillati</taxon>
        <taxon>Cyanobacteriota</taxon>
        <taxon>Cyanophyceae</taxon>
        <taxon>Oscillatoriophycideae</taxon>
        <taxon>Chroococcales</taxon>
        <taxon>Aphanothecaceae</taxon>
        <taxon>Crocosphaera</taxon>
    </lineage>
</organism>
<dbReference type="AlphaFoldDB" id="G5JD35"/>
<dbReference type="PANTHER" id="PTHR46268">
    <property type="entry name" value="STRESS RESPONSE PROTEIN NHAX"/>
    <property type="match status" value="1"/>
</dbReference>
<accession>G5JD35</accession>
<feature type="domain" description="UspA" evidence="2">
    <location>
        <begin position="140"/>
        <end position="280"/>
    </location>
</feature>
<evidence type="ECO:0000259" key="2">
    <source>
        <dbReference type="Pfam" id="PF00582"/>
    </source>
</evidence>
<dbReference type="Pfam" id="PF00582">
    <property type="entry name" value="Usp"/>
    <property type="match status" value="2"/>
</dbReference>
<dbReference type="InterPro" id="IPR006016">
    <property type="entry name" value="UspA"/>
</dbReference>
<dbReference type="PANTHER" id="PTHR46268:SF8">
    <property type="entry name" value="UNIVERSAL STRESS PROTEIN SLL1388"/>
    <property type="match status" value="1"/>
</dbReference>
<reference evidence="3 4" key="1">
    <citation type="journal article" date="2011" name="Front. Microbiol.">
        <title>Two Strains of Crocosphaera watsonii with Highly Conserved Genomes are Distinguished by Strain-Specific Features.</title>
        <authorList>
            <person name="Bench S.R."/>
            <person name="Ilikchyan I.N."/>
            <person name="Tripp H.J."/>
            <person name="Zehr J.P."/>
        </authorList>
    </citation>
    <scope>NUCLEOTIDE SEQUENCE [LARGE SCALE GENOMIC DNA]</scope>
    <source>
        <strain evidence="3 4">WH 0003</strain>
    </source>
</reference>
<name>G5JD35_CROWT</name>
<gene>
    <name evidence="3" type="ORF">CWATWH0003_5333</name>
</gene>
<protein>
    <recommendedName>
        <fullName evidence="2">UspA domain-containing protein</fullName>
    </recommendedName>
</protein>
<dbReference type="PRINTS" id="PR01438">
    <property type="entry name" value="UNVRSLSTRESS"/>
</dbReference>
<comment type="similarity">
    <text evidence="1">Belongs to the universal stress protein A family.</text>
</comment>
<dbReference type="GeneID" id="88768651"/>
<dbReference type="Proteomes" id="UP000003477">
    <property type="component" value="Unassembled WGS sequence"/>
</dbReference>
<evidence type="ECO:0000313" key="3">
    <source>
        <dbReference type="EMBL" id="EHJ09902.1"/>
    </source>
</evidence>
<comment type="caution">
    <text evidence="3">The sequence shown here is derived from an EMBL/GenBank/DDBJ whole genome shotgun (WGS) entry which is preliminary data.</text>
</comment>
<proteinExistence type="inferred from homology"/>
<dbReference type="Gene3D" id="3.40.50.620">
    <property type="entry name" value="HUPs"/>
    <property type="match status" value="2"/>
</dbReference>
<dbReference type="RefSeq" id="WP_007308172.1">
    <property type="nucleotide sequence ID" value="NZ_AESD01000824.1"/>
</dbReference>
<evidence type="ECO:0000256" key="1">
    <source>
        <dbReference type="ARBA" id="ARBA00008791"/>
    </source>
</evidence>
<sequence>MLEKILYTESGKGKSQEMLEVLMDLPAIQRAALNILHVVPPQITTTGISEKWEEGGKLVASTLENLKLDPSRVSTMLRQGDPKDTVCEVADELNADLIIMGSRGLKRLQAILNQSVSQYVFQLSNHPMLLVRDDVYVKKIKRVMVALDKSPASQYALDLALYLLRDYKEAELILGRVNPDIKAELLPLSKAEMENNPIVSEAATKVKRMGIPYRCAVTGGRPAEKICSLVEEYNVDLLLLGSPDRRPSIAKAIPDLDRLLGTSLSDYIRVKANCPVLMVRKEGLTI</sequence>
<dbReference type="PATRIC" id="fig|423471.3.peg.4983"/>
<dbReference type="CDD" id="cd00293">
    <property type="entry name" value="USP-like"/>
    <property type="match status" value="2"/>
</dbReference>
<feature type="domain" description="UspA" evidence="2">
    <location>
        <begin position="1"/>
        <end position="132"/>
    </location>
</feature>